<keyword evidence="5" id="KW-1185">Reference proteome</keyword>
<dbReference type="Proteomes" id="UP000310334">
    <property type="component" value="Unassembled WGS sequence"/>
</dbReference>
<evidence type="ECO:0000313" key="4">
    <source>
        <dbReference type="EMBL" id="THF79430.1"/>
    </source>
</evidence>
<dbReference type="Gene3D" id="3.40.50.1110">
    <property type="entry name" value="SGNH hydrolase"/>
    <property type="match status" value="1"/>
</dbReference>
<feature type="domain" description="SGNH hydrolase-type esterase" evidence="3">
    <location>
        <begin position="42"/>
        <end position="236"/>
    </location>
</feature>
<proteinExistence type="inferred from homology"/>
<sequence length="270" mass="30652">MISLLLIIFISIAIIIHVNISKASEASKFASEEEAIITIYLAGDSTVSHYGITLAPRKGWGQEIAQLFNENIIIKNHAVPKRSSKSFIHEGRLTDLLKNIKKGDYLFIQFGHNDEKEEDPTRYTLPDTTYKSYLKQYINGARSKGAIPVLITPVERRRFSPDGHALYSHGKYPLAMKELAKEENVPLIDLTEKSKAMYDRLGPKKTKKVFMWLDAGMNPNYPMGITDNTHFQEYGAQLIAYLVVEGIYEVDLPLKHNIDQDIIIKLNSKK</sequence>
<organism evidence="4 5">
    <name type="scientific">Metabacillus sediminilitoris</name>
    <dbReference type="NCBI Taxonomy" id="2567941"/>
    <lineage>
        <taxon>Bacteria</taxon>
        <taxon>Bacillati</taxon>
        <taxon>Bacillota</taxon>
        <taxon>Bacilli</taxon>
        <taxon>Bacillales</taxon>
        <taxon>Bacillaceae</taxon>
        <taxon>Metabacillus</taxon>
    </lineage>
</organism>
<accession>A0A4S4BWH5</accession>
<dbReference type="OrthoDB" id="9807041at2"/>
<comment type="similarity">
    <text evidence="1">Belongs to the 'GDSL' lipolytic enzyme family.</text>
</comment>
<dbReference type="PANTHER" id="PTHR43695:SF1">
    <property type="entry name" value="RHAMNOGALACTURONAN ACETYLESTERASE"/>
    <property type="match status" value="1"/>
</dbReference>
<dbReference type="AlphaFoldDB" id="A0A4S4BWH5"/>
<evidence type="ECO:0000256" key="1">
    <source>
        <dbReference type="ARBA" id="ARBA00008668"/>
    </source>
</evidence>
<dbReference type="CDD" id="cd01821">
    <property type="entry name" value="Rhamnogalacturan_acetylesterase_like"/>
    <property type="match status" value="1"/>
</dbReference>
<dbReference type="InterPro" id="IPR013830">
    <property type="entry name" value="SGNH_hydro"/>
</dbReference>
<protein>
    <submittedName>
        <fullName evidence="4">Rhamnogalacturonan acetylesterase</fullName>
    </submittedName>
</protein>
<dbReference type="Pfam" id="PF13472">
    <property type="entry name" value="Lipase_GDSL_2"/>
    <property type="match status" value="1"/>
</dbReference>
<reference evidence="4 5" key="1">
    <citation type="submission" date="2019-04" db="EMBL/GenBank/DDBJ databases">
        <title>Bacillus sediminilitoris sp. nov., isolated from a tidal flat sediment on the East China Sea.</title>
        <authorList>
            <person name="Wei Y."/>
            <person name="Mao H."/>
            <person name="Fang J."/>
        </authorList>
    </citation>
    <scope>NUCLEOTIDE SEQUENCE [LARGE SCALE GENOMIC DNA]</scope>
    <source>
        <strain evidence="4 5">DSL-17</strain>
    </source>
</reference>
<gene>
    <name evidence="4" type="ORF">E6W99_13195</name>
</gene>
<dbReference type="SUPFAM" id="SSF52266">
    <property type="entry name" value="SGNH hydrolase"/>
    <property type="match status" value="1"/>
</dbReference>
<keyword evidence="2" id="KW-0378">Hydrolase</keyword>
<dbReference type="EMBL" id="SSNT01000009">
    <property type="protein sequence ID" value="THF79430.1"/>
    <property type="molecule type" value="Genomic_DNA"/>
</dbReference>
<dbReference type="InterPro" id="IPR037459">
    <property type="entry name" value="RhgT-like"/>
</dbReference>
<dbReference type="PANTHER" id="PTHR43695">
    <property type="entry name" value="PUTATIVE (AFU_ORTHOLOGUE AFUA_2G17250)-RELATED"/>
    <property type="match status" value="1"/>
</dbReference>
<name>A0A4S4BWH5_9BACI</name>
<comment type="caution">
    <text evidence="4">The sequence shown here is derived from an EMBL/GenBank/DDBJ whole genome shotgun (WGS) entry which is preliminary data.</text>
</comment>
<dbReference type="InterPro" id="IPR036514">
    <property type="entry name" value="SGNH_hydro_sf"/>
</dbReference>
<evidence type="ECO:0000313" key="5">
    <source>
        <dbReference type="Proteomes" id="UP000310334"/>
    </source>
</evidence>
<dbReference type="GO" id="GO:0016787">
    <property type="term" value="F:hydrolase activity"/>
    <property type="evidence" value="ECO:0007669"/>
    <property type="project" value="UniProtKB-KW"/>
</dbReference>
<evidence type="ECO:0000256" key="2">
    <source>
        <dbReference type="ARBA" id="ARBA00022801"/>
    </source>
</evidence>
<evidence type="ECO:0000259" key="3">
    <source>
        <dbReference type="Pfam" id="PF13472"/>
    </source>
</evidence>